<accession>A0A8D9EZJ1</accession>
<dbReference type="CDD" id="cd09276">
    <property type="entry name" value="Rnase_HI_RT_non_LTR"/>
    <property type="match status" value="1"/>
</dbReference>
<dbReference type="InterPro" id="IPR050092">
    <property type="entry name" value="RNase_H"/>
</dbReference>
<dbReference type="GO" id="GO:0003676">
    <property type="term" value="F:nucleic acid binding"/>
    <property type="evidence" value="ECO:0007669"/>
    <property type="project" value="InterPro"/>
</dbReference>
<name>A0A8D9EZJ1_9HEMI</name>
<dbReference type="PROSITE" id="PS50879">
    <property type="entry name" value="RNASE_H_1"/>
    <property type="match status" value="1"/>
</dbReference>
<evidence type="ECO:0000256" key="1">
    <source>
        <dbReference type="ARBA" id="ARBA00005300"/>
    </source>
</evidence>
<dbReference type="PANTHER" id="PTHR10642:SF31">
    <property type="entry name" value="RIBONUCLEASE H1"/>
    <property type="match status" value="1"/>
</dbReference>
<reference evidence="3" key="1">
    <citation type="submission" date="2021-05" db="EMBL/GenBank/DDBJ databases">
        <authorList>
            <person name="Alioto T."/>
            <person name="Alioto T."/>
            <person name="Gomez Garrido J."/>
        </authorList>
    </citation>
    <scope>NUCLEOTIDE SEQUENCE</scope>
</reference>
<dbReference type="InterPro" id="IPR012337">
    <property type="entry name" value="RNaseH-like_sf"/>
</dbReference>
<dbReference type="SUPFAM" id="SSF53098">
    <property type="entry name" value="Ribonuclease H-like"/>
    <property type="match status" value="1"/>
</dbReference>
<dbReference type="Gene3D" id="3.30.420.10">
    <property type="entry name" value="Ribonuclease H-like superfamily/Ribonuclease H"/>
    <property type="match status" value="1"/>
</dbReference>
<evidence type="ECO:0000313" key="3">
    <source>
        <dbReference type="EMBL" id="CAG6772168.1"/>
    </source>
</evidence>
<dbReference type="GO" id="GO:0043137">
    <property type="term" value="P:DNA replication, removal of RNA primer"/>
    <property type="evidence" value="ECO:0007669"/>
    <property type="project" value="TreeGrafter"/>
</dbReference>
<dbReference type="InterPro" id="IPR036397">
    <property type="entry name" value="RNaseH_sf"/>
</dbReference>
<sequence length="339" mass="38458">MEKVQNEALRIVSGAVKTNPINSMYALTQNKPIMSTIEQQALIQYEKMIRLPNNSVWNNFTEHPNEMKTQPSFIKQVRKLKKEYKIPDQREILKHPSNPMDYTEIPHSLSLNQKFRKEDVAPSVAKVIAQDTIHEYYPPENWLHIYTDGSLQNTEIGAGAGVTCDLFSFYKGLGKYTTNFDGEVEAIKLATQQLLYRTHCFNQAVILSDSKAAIQAIISTSENTSDKIREIRAILKQLKQLGKTIAIQWVPAHCGLEGNEKADALAKKGTEILATPQASIPFESAKRLIKLNVNNKHDKWLKEKSTGQKWEALIKTPNIIPNIPRKASVAKFNRSWLFS</sequence>
<dbReference type="EMBL" id="HBUF01587014">
    <property type="protein sequence ID" value="CAG6772168.1"/>
    <property type="molecule type" value="Transcribed_RNA"/>
</dbReference>
<dbReference type="EMBL" id="HBUF01587018">
    <property type="protein sequence ID" value="CAG6772178.1"/>
    <property type="molecule type" value="Transcribed_RNA"/>
</dbReference>
<dbReference type="AlphaFoldDB" id="A0A8D9EZJ1"/>
<feature type="domain" description="RNase H type-1" evidence="2">
    <location>
        <begin position="139"/>
        <end position="271"/>
    </location>
</feature>
<proteinExistence type="inferred from homology"/>
<dbReference type="PANTHER" id="PTHR10642">
    <property type="entry name" value="RIBONUCLEASE H1"/>
    <property type="match status" value="1"/>
</dbReference>
<dbReference type="Pfam" id="PF00075">
    <property type="entry name" value="RNase_H"/>
    <property type="match status" value="1"/>
</dbReference>
<organism evidence="3">
    <name type="scientific">Cacopsylla melanoneura</name>
    <dbReference type="NCBI Taxonomy" id="428564"/>
    <lineage>
        <taxon>Eukaryota</taxon>
        <taxon>Metazoa</taxon>
        <taxon>Ecdysozoa</taxon>
        <taxon>Arthropoda</taxon>
        <taxon>Hexapoda</taxon>
        <taxon>Insecta</taxon>
        <taxon>Pterygota</taxon>
        <taxon>Neoptera</taxon>
        <taxon>Paraneoptera</taxon>
        <taxon>Hemiptera</taxon>
        <taxon>Sternorrhyncha</taxon>
        <taxon>Psylloidea</taxon>
        <taxon>Psyllidae</taxon>
        <taxon>Psyllinae</taxon>
        <taxon>Cacopsylla</taxon>
    </lineage>
</organism>
<dbReference type="GO" id="GO:0004523">
    <property type="term" value="F:RNA-DNA hybrid ribonuclease activity"/>
    <property type="evidence" value="ECO:0007669"/>
    <property type="project" value="InterPro"/>
</dbReference>
<comment type="similarity">
    <text evidence="1">Belongs to the RNase H family.</text>
</comment>
<protein>
    <recommendedName>
        <fullName evidence="2">RNase H type-1 domain-containing protein</fullName>
    </recommendedName>
</protein>
<evidence type="ECO:0000259" key="2">
    <source>
        <dbReference type="PROSITE" id="PS50879"/>
    </source>
</evidence>
<dbReference type="InterPro" id="IPR002156">
    <property type="entry name" value="RNaseH_domain"/>
</dbReference>